<feature type="transmembrane region" description="Helical" evidence="1">
    <location>
        <begin position="240"/>
        <end position="259"/>
    </location>
</feature>
<name>A0A561BU72_9ACTN</name>
<feature type="transmembrane region" description="Helical" evidence="1">
    <location>
        <begin position="265"/>
        <end position="283"/>
    </location>
</feature>
<dbReference type="EMBL" id="VIVK01000001">
    <property type="protein sequence ID" value="TWD82407.1"/>
    <property type="molecule type" value="Genomic_DNA"/>
</dbReference>
<evidence type="ECO:0000313" key="3">
    <source>
        <dbReference type="EMBL" id="TWD82407.1"/>
    </source>
</evidence>
<feature type="transmembrane region" description="Helical" evidence="1">
    <location>
        <begin position="161"/>
        <end position="178"/>
    </location>
</feature>
<dbReference type="GO" id="GO:0016020">
    <property type="term" value="C:membrane"/>
    <property type="evidence" value="ECO:0007669"/>
    <property type="project" value="TreeGrafter"/>
</dbReference>
<feature type="transmembrane region" description="Helical" evidence="1">
    <location>
        <begin position="208"/>
        <end position="228"/>
    </location>
</feature>
<reference evidence="3 4" key="1">
    <citation type="submission" date="2019-06" db="EMBL/GenBank/DDBJ databases">
        <title>Sequencing the genomes of 1000 actinobacteria strains.</title>
        <authorList>
            <person name="Klenk H.-P."/>
        </authorList>
    </citation>
    <scope>NUCLEOTIDE SEQUENCE [LARGE SCALE GENOMIC DNA]</scope>
    <source>
        <strain evidence="3 4">DSM 24683</strain>
    </source>
</reference>
<keyword evidence="4" id="KW-1185">Reference proteome</keyword>
<dbReference type="OrthoDB" id="3404679at2"/>
<dbReference type="RefSeq" id="WP_145807946.1">
    <property type="nucleotide sequence ID" value="NZ_VIVK01000001.1"/>
</dbReference>
<proteinExistence type="predicted"/>
<feature type="domain" description="Acyltransferase 3" evidence="2">
    <location>
        <begin position="24"/>
        <end position="342"/>
    </location>
</feature>
<feature type="transmembrane region" description="Helical" evidence="1">
    <location>
        <begin position="55"/>
        <end position="75"/>
    </location>
</feature>
<dbReference type="PANTHER" id="PTHR23028">
    <property type="entry name" value="ACETYLTRANSFERASE"/>
    <property type="match status" value="1"/>
</dbReference>
<comment type="caution">
    <text evidence="3">The sequence shown here is derived from an EMBL/GenBank/DDBJ whole genome shotgun (WGS) entry which is preliminary data.</text>
</comment>
<evidence type="ECO:0000259" key="2">
    <source>
        <dbReference type="Pfam" id="PF01757"/>
    </source>
</evidence>
<evidence type="ECO:0000256" key="1">
    <source>
        <dbReference type="SAM" id="Phobius"/>
    </source>
</evidence>
<feature type="transmembrane region" description="Helical" evidence="1">
    <location>
        <begin position="95"/>
        <end position="116"/>
    </location>
</feature>
<dbReference type="InterPro" id="IPR050879">
    <property type="entry name" value="Acyltransferase_3"/>
</dbReference>
<dbReference type="GO" id="GO:0016747">
    <property type="term" value="F:acyltransferase activity, transferring groups other than amino-acyl groups"/>
    <property type="evidence" value="ECO:0007669"/>
    <property type="project" value="InterPro"/>
</dbReference>
<accession>A0A561BU72</accession>
<keyword evidence="1" id="KW-0472">Membrane</keyword>
<dbReference type="PANTHER" id="PTHR23028:SF53">
    <property type="entry name" value="ACYL_TRANSF_3 DOMAIN-CONTAINING PROTEIN"/>
    <property type="match status" value="1"/>
</dbReference>
<dbReference type="Pfam" id="PF01757">
    <property type="entry name" value="Acyl_transf_3"/>
    <property type="match status" value="1"/>
</dbReference>
<keyword evidence="1" id="KW-0812">Transmembrane</keyword>
<feature type="transmembrane region" description="Helical" evidence="1">
    <location>
        <begin position="295"/>
        <end position="316"/>
    </location>
</feature>
<organism evidence="3 4">
    <name type="scientific">Kribbella amoyensis</name>
    <dbReference type="NCBI Taxonomy" id="996641"/>
    <lineage>
        <taxon>Bacteria</taxon>
        <taxon>Bacillati</taxon>
        <taxon>Actinomycetota</taxon>
        <taxon>Actinomycetes</taxon>
        <taxon>Propionibacteriales</taxon>
        <taxon>Kribbellaceae</taxon>
        <taxon>Kribbella</taxon>
    </lineage>
</organism>
<dbReference type="GO" id="GO:0009103">
    <property type="term" value="P:lipopolysaccharide biosynthetic process"/>
    <property type="evidence" value="ECO:0007669"/>
    <property type="project" value="TreeGrafter"/>
</dbReference>
<dbReference type="Proteomes" id="UP000318380">
    <property type="component" value="Unassembled WGS sequence"/>
</dbReference>
<dbReference type="InterPro" id="IPR002656">
    <property type="entry name" value="Acyl_transf_3_dom"/>
</dbReference>
<feature type="transmembrane region" description="Helical" evidence="1">
    <location>
        <begin position="328"/>
        <end position="347"/>
    </location>
</feature>
<evidence type="ECO:0000313" key="4">
    <source>
        <dbReference type="Proteomes" id="UP000318380"/>
    </source>
</evidence>
<gene>
    <name evidence="3" type="ORF">FB561_3538</name>
</gene>
<protein>
    <submittedName>
        <fullName evidence="3">Peptidoglycan/LPS O-acetylase OafA/YrhL</fullName>
    </submittedName>
</protein>
<sequence>MVDARPETTGELNYETYRATKHFSALDGLRAVSVLAVIWQHTAGFNDGRGLPARGYLGVDCFFVISGFLITTLLLRERAATGRISLRDFYLRRALRIFPIYYAVLAVYAVLVLAMTRHTRSGQEFLHNLPAFATYTSNWFVGRGDSVTFYFAWSLATEEQFYLFWPPLLILLLGWVFGRGRWASWAHLPLISLAGLLALDIAAHLNGWTVLASLAAPILLGAAAAVILHHPIGYRRSAEVFGAPWTAPVLAAVTLAAIQVELPDAFVFLLLAYLLVACVVREDTGLHRLLTWRPLVVLGTISYGVYLMHMLAANLVRPVLGHRFGVDVFAVTVPLVAGAAYLSYQWFERPIRLLARKRGR</sequence>
<feature type="transmembrane region" description="Helical" evidence="1">
    <location>
        <begin position="185"/>
        <end position="202"/>
    </location>
</feature>
<keyword evidence="1" id="KW-1133">Transmembrane helix</keyword>
<dbReference type="AlphaFoldDB" id="A0A561BU72"/>